<dbReference type="SUPFAM" id="SSF51658">
    <property type="entry name" value="Xylose isomerase-like"/>
    <property type="match status" value="1"/>
</dbReference>
<protein>
    <recommendedName>
        <fullName evidence="1">Xylose isomerase-like TIM barrel domain-containing protein</fullName>
    </recommendedName>
</protein>
<evidence type="ECO:0000313" key="2">
    <source>
        <dbReference type="EMBL" id="GGD56741.1"/>
    </source>
</evidence>
<dbReference type="RefSeq" id="WP_188990250.1">
    <property type="nucleotide sequence ID" value="NZ_BMHP01000001.1"/>
</dbReference>
<reference evidence="2" key="1">
    <citation type="journal article" date="2014" name="Int. J. Syst. Evol. Microbiol.">
        <title>Complete genome sequence of Corynebacterium casei LMG S-19264T (=DSM 44701T), isolated from a smear-ripened cheese.</title>
        <authorList>
            <consortium name="US DOE Joint Genome Institute (JGI-PGF)"/>
            <person name="Walter F."/>
            <person name="Albersmeier A."/>
            <person name="Kalinowski J."/>
            <person name="Ruckert C."/>
        </authorList>
    </citation>
    <scope>NUCLEOTIDE SEQUENCE</scope>
    <source>
        <strain evidence="2">CGMCC 1.15178</strain>
    </source>
</reference>
<comment type="caution">
    <text evidence="2">The sequence shown here is derived from an EMBL/GenBank/DDBJ whole genome shotgun (WGS) entry which is preliminary data.</text>
</comment>
<dbReference type="Gene3D" id="3.20.20.150">
    <property type="entry name" value="Divalent-metal-dependent TIM barrel enzymes"/>
    <property type="match status" value="1"/>
</dbReference>
<keyword evidence="3" id="KW-1185">Reference proteome</keyword>
<dbReference type="Proteomes" id="UP000612456">
    <property type="component" value="Unassembled WGS sequence"/>
</dbReference>
<accession>A0A916YQB2</accession>
<reference evidence="2" key="2">
    <citation type="submission" date="2020-09" db="EMBL/GenBank/DDBJ databases">
        <authorList>
            <person name="Sun Q."/>
            <person name="Zhou Y."/>
        </authorList>
    </citation>
    <scope>NUCLEOTIDE SEQUENCE</scope>
    <source>
        <strain evidence="2">CGMCC 1.15178</strain>
    </source>
</reference>
<evidence type="ECO:0000313" key="3">
    <source>
        <dbReference type="Proteomes" id="UP000612456"/>
    </source>
</evidence>
<gene>
    <name evidence="2" type="ORF">GCM10010911_13090</name>
</gene>
<feature type="domain" description="Xylose isomerase-like TIM barrel" evidence="1">
    <location>
        <begin position="20"/>
        <end position="275"/>
    </location>
</feature>
<sequence>MKIAMFSGALIEYSIHEALQIAQRIGVDGLEIAGNEPHFSPTTSSLRIKEIKRLADNLGLAIPAIGGYAGRFSELGDADCEREFENIRRMLPKAAELGASLFRVQTGGPNGFLAQEYHYQKSAHFIDRCAEEAQQYNIRIALEIHNQSIIETTDDCSRLLKLIKRDNVGFIHDAGNMYITDTDYGRDSVLRLGSRLFHVHVKDELRIPEAGDPGTFTNLTRHGQEAFVQCRLGDGGVDHQPLFAALEETGYDGWVTLECFAPYPIEERFRHDFKEVRSLLASKS</sequence>
<dbReference type="InterPro" id="IPR013022">
    <property type="entry name" value="Xyl_isomerase-like_TIM-brl"/>
</dbReference>
<organism evidence="2 3">
    <name type="scientific">Paenibacillus nasutitermitis</name>
    <dbReference type="NCBI Taxonomy" id="1652958"/>
    <lineage>
        <taxon>Bacteria</taxon>
        <taxon>Bacillati</taxon>
        <taxon>Bacillota</taxon>
        <taxon>Bacilli</taxon>
        <taxon>Bacillales</taxon>
        <taxon>Paenibacillaceae</taxon>
        <taxon>Paenibacillus</taxon>
    </lineage>
</organism>
<evidence type="ECO:0000259" key="1">
    <source>
        <dbReference type="Pfam" id="PF01261"/>
    </source>
</evidence>
<dbReference type="EMBL" id="BMHP01000001">
    <property type="protein sequence ID" value="GGD56741.1"/>
    <property type="molecule type" value="Genomic_DNA"/>
</dbReference>
<name>A0A916YQB2_9BACL</name>
<proteinExistence type="predicted"/>
<dbReference type="InterPro" id="IPR036237">
    <property type="entry name" value="Xyl_isomerase-like_sf"/>
</dbReference>
<dbReference type="PANTHER" id="PTHR12110">
    <property type="entry name" value="HYDROXYPYRUVATE ISOMERASE"/>
    <property type="match status" value="1"/>
</dbReference>
<dbReference type="Pfam" id="PF01261">
    <property type="entry name" value="AP_endonuc_2"/>
    <property type="match status" value="1"/>
</dbReference>
<dbReference type="InterPro" id="IPR050312">
    <property type="entry name" value="IolE/XylAMocC-like"/>
</dbReference>
<dbReference type="AlphaFoldDB" id="A0A916YQB2"/>